<evidence type="ECO:0000313" key="3">
    <source>
        <dbReference type="EnsemblPlants" id="AET01039"/>
    </source>
</evidence>
<feature type="transmembrane region" description="Helical" evidence="1">
    <location>
        <begin position="37"/>
        <end position="57"/>
    </location>
</feature>
<evidence type="ECO:0000313" key="4">
    <source>
        <dbReference type="Proteomes" id="UP000002051"/>
    </source>
</evidence>
<accession>G7K0Q4</accession>
<feature type="transmembrane region" description="Helical" evidence="1">
    <location>
        <begin position="7"/>
        <end position="25"/>
    </location>
</feature>
<proteinExistence type="predicted"/>
<dbReference type="EMBL" id="CM001221">
    <property type="protein sequence ID" value="AET01039.1"/>
    <property type="molecule type" value="Genomic_DNA"/>
</dbReference>
<dbReference type="PaxDb" id="3880-AET01039"/>
<sequence>MALLGPLFKLSILFFVINLAFTYVPKYYGVPYEDRRIFEWASCFFSIISFVCIWIDYRREEREEERLEQPVPFKIIIKDKRV</sequence>
<evidence type="ECO:0000313" key="2">
    <source>
        <dbReference type="EMBL" id="AET01039.1"/>
    </source>
</evidence>
<reference evidence="3" key="3">
    <citation type="submission" date="2015-04" db="UniProtKB">
        <authorList>
            <consortium name="EnsemblPlants"/>
        </authorList>
    </citation>
    <scope>IDENTIFICATION</scope>
    <source>
        <strain evidence="3">cv. Jemalong A17</strain>
    </source>
</reference>
<dbReference type="AlphaFoldDB" id="G7K0Q4"/>
<keyword evidence="4" id="KW-1185">Reference proteome</keyword>
<keyword evidence="1" id="KW-1133">Transmembrane helix</keyword>
<dbReference type="EnsemblPlants" id="AET01039">
    <property type="protein sequence ID" value="AET01039"/>
    <property type="gene ID" value="MTR_5g098760"/>
</dbReference>
<evidence type="ECO:0000256" key="1">
    <source>
        <dbReference type="SAM" id="Phobius"/>
    </source>
</evidence>
<keyword evidence="1 2" id="KW-0812">Transmembrane</keyword>
<name>G7K0Q4_MEDTR</name>
<keyword evidence="1" id="KW-0472">Membrane</keyword>
<dbReference type="HOGENOM" id="CLU_2561801_0_0_1"/>
<protein>
    <submittedName>
        <fullName evidence="2">Transmembrane protein, putative</fullName>
    </submittedName>
</protein>
<gene>
    <name evidence="2" type="ordered locus">MTR_5g098760</name>
</gene>
<reference evidence="2 4" key="2">
    <citation type="journal article" date="2014" name="BMC Genomics">
        <title>An improved genome release (version Mt4.0) for the model legume Medicago truncatula.</title>
        <authorList>
            <person name="Tang H."/>
            <person name="Krishnakumar V."/>
            <person name="Bidwell S."/>
            <person name="Rosen B."/>
            <person name="Chan A."/>
            <person name="Zhou S."/>
            <person name="Gentzbittel L."/>
            <person name="Childs K.L."/>
            <person name="Yandell M."/>
            <person name="Gundlach H."/>
            <person name="Mayer K.F."/>
            <person name="Schwartz D.C."/>
            <person name="Town C.D."/>
        </authorList>
    </citation>
    <scope>GENOME REANNOTATION</scope>
    <source>
        <strain evidence="3 4">cv. Jemalong A17</strain>
    </source>
</reference>
<organism evidence="2 4">
    <name type="scientific">Medicago truncatula</name>
    <name type="common">Barrel medic</name>
    <name type="synonym">Medicago tribuloides</name>
    <dbReference type="NCBI Taxonomy" id="3880"/>
    <lineage>
        <taxon>Eukaryota</taxon>
        <taxon>Viridiplantae</taxon>
        <taxon>Streptophyta</taxon>
        <taxon>Embryophyta</taxon>
        <taxon>Tracheophyta</taxon>
        <taxon>Spermatophyta</taxon>
        <taxon>Magnoliopsida</taxon>
        <taxon>eudicotyledons</taxon>
        <taxon>Gunneridae</taxon>
        <taxon>Pentapetalae</taxon>
        <taxon>rosids</taxon>
        <taxon>fabids</taxon>
        <taxon>Fabales</taxon>
        <taxon>Fabaceae</taxon>
        <taxon>Papilionoideae</taxon>
        <taxon>50 kb inversion clade</taxon>
        <taxon>NPAAA clade</taxon>
        <taxon>Hologalegina</taxon>
        <taxon>IRL clade</taxon>
        <taxon>Trifolieae</taxon>
        <taxon>Medicago</taxon>
    </lineage>
</organism>
<dbReference type="Proteomes" id="UP000002051">
    <property type="component" value="Chromosome 5"/>
</dbReference>
<reference evidence="2 4" key="1">
    <citation type="journal article" date="2011" name="Nature">
        <title>The Medicago genome provides insight into the evolution of rhizobial symbioses.</title>
        <authorList>
            <person name="Young N.D."/>
            <person name="Debelle F."/>
            <person name="Oldroyd G.E."/>
            <person name="Geurts R."/>
            <person name="Cannon S.B."/>
            <person name="Udvardi M.K."/>
            <person name="Benedito V.A."/>
            <person name="Mayer K.F."/>
            <person name="Gouzy J."/>
            <person name="Schoof H."/>
            <person name="Van de Peer Y."/>
            <person name="Proost S."/>
            <person name="Cook D.R."/>
            <person name="Meyers B.C."/>
            <person name="Spannagl M."/>
            <person name="Cheung F."/>
            <person name="De Mita S."/>
            <person name="Krishnakumar V."/>
            <person name="Gundlach H."/>
            <person name="Zhou S."/>
            <person name="Mudge J."/>
            <person name="Bharti A.K."/>
            <person name="Murray J.D."/>
            <person name="Naoumkina M.A."/>
            <person name="Rosen B."/>
            <person name="Silverstein K.A."/>
            <person name="Tang H."/>
            <person name="Rombauts S."/>
            <person name="Zhao P.X."/>
            <person name="Zhou P."/>
            <person name="Barbe V."/>
            <person name="Bardou P."/>
            <person name="Bechner M."/>
            <person name="Bellec A."/>
            <person name="Berger A."/>
            <person name="Berges H."/>
            <person name="Bidwell S."/>
            <person name="Bisseling T."/>
            <person name="Choisne N."/>
            <person name="Couloux A."/>
            <person name="Denny R."/>
            <person name="Deshpande S."/>
            <person name="Dai X."/>
            <person name="Doyle J.J."/>
            <person name="Dudez A.M."/>
            <person name="Farmer A.D."/>
            <person name="Fouteau S."/>
            <person name="Franken C."/>
            <person name="Gibelin C."/>
            <person name="Gish J."/>
            <person name="Goldstein S."/>
            <person name="Gonzalez A.J."/>
            <person name="Green P.J."/>
            <person name="Hallab A."/>
            <person name="Hartog M."/>
            <person name="Hua A."/>
            <person name="Humphray S.J."/>
            <person name="Jeong D.H."/>
            <person name="Jing Y."/>
            <person name="Jocker A."/>
            <person name="Kenton S.M."/>
            <person name="Kim D.J."/>
            <person name="Klee K."/>
            <person name="Lai H."/>
            <person name="Lang C."/>
            <person name="Lin S."/>
            <person name="Macmil S.L."/>
            <person name="Magdelenat G."/>
            <person name="Matthews L."/>
            <person name="McCorrison J."/>
            <person name="Monaghan E.L."/>
            <person name="Mun J.H."/>
            <person name="Najar F.Z."/>
            <person name="Nicholson C."/>
            <person name="Noirot C."/>
            <person name="O'Bleness M."/>
            <person name="Paule C.R."/>
            <person name="Poulain J."/>
            <person name="Prion F."/>
            <person name="Qin B."/>
            <person name="Qu C."/>
            <person name="Retzel E.F."/>
            <person name="Riddle C."/>
            <person name="Sallet E."/>
            <person name="Samain S."/>
            <person name="Samson N."/>
            <person name="Sanders I."/>
            <person name="Saurat O."/>
            <person name="Scarpelli C."/>
            <person name="Schiex T."/>
            <person name="Segurens B."/>
            <person name="Severin A.J."/>
            <person name="Sherrier D.J."/>
            <person name="Shi R."/>
            <person name="Sims S."/>
            <person name="Singer S.R."/>
            <person name="Sinharoy S."/>
            <person name="Sterck L."/>
            <person name="Viollet A."/>
            <person name="Wang B.B."/>
            <person name="Wang K."/>
            <person name="Wang M."/>
            <person name="Wang X."/>
            <person name="Warfsmann J."/>
            <person name="Weissenbach J."/>
            <person name="White D.D."/>
            <person name="White J.D."/>
            <person name="Wiley G.B."/>
            <person name="Wincker P."/>
            <person name="Xing Y."/>
            <person name="Yang L."/>
            <person name="Yao Z."/>
            <person name="Ying F."/>
            <person name="Zhai J."/>
            <person name="Zhou L."/>
            <person name="Zuber A."/>
            <person name="Denarie J."/>
            <person name="Dixon R.A."/>
            <person name="May G.D."/>
            <person name="Schwartz D.C."/>
            <person name="Rogers J."/>
            <person name="Quetier F."/>
            <person name="Town C.D."/>
            <person name="Roe B.A."/>
        </authorList>
    </citation>
    <scope>NUCLEOTIDE SEQUENCE [LARGE SCALE GENOMIC DNA]</scope>
    <source>
        <strain evidence="2">A17</strain>
        <strain evidence="3 4">cv. Jemalong A17</strain>
    </source>
</reference>